<dbReference type="AlphaFoldDB" id="A0A0K6I3C8"/>
<keyword evidence="1" id="KW-0812">Transmembrane</keyword>
<dbReference type="Proteomes" id="UP000183900">
    <property type="component" value="Unassembled WGS sequence"/>
</dbReference>
<organism evidence="2 3">
    <name type="scientific">Pannonibacter indicus</name>
    <dbReference type="NCBI Taxonomy" id="466044"/>
    <lineage>
        <taxon>Bacteria</taxon>
        <taxon>Pseudomonadati</taxon>
        <taxon>Pseudomonadota</taxon>
        <taxon>Alphaproteobacteria</taxon>
        <taxon>Hyphomicrobiales</taxon>
        <taxon>Stappiaceae</taxon>
        <taxon>Pannonibacter</taxon>
    </lineage>
</organism>
<feature type="transmembrane region" description="Helical" evidence="1">
    <location>
        <begin position="20"/>
        <end position="38"/>
    </location>
</feature>
<keyword evidence="1" id="KW-1133">Transmembrane helix</keyword>
<evidence type="ECO:0000313" key="3">
    <source>
        <dbReference type="Proteomes" id="UP000183900"/>
    </source>
</evidence>
<protein>
    <submittedName>
        <fullName evidence="2">Uncharacterized protein</fullName>
    </submittedName>
</protein>
<proteinExistence type="predicted"/>
<reference evidence="3" key="1">
    <citation type="submission" date="2015-08" db="EMBL/GenBank/DDBJ databases">
        <authorList>
            <person name="Varghese N."/>
        </authorList>
    </citation>
    <scope>NUCLEOTIDE SEQUENCE [LARGE SCALE GENOMIC DNA]</scope>
    <source>
        <strain evidence="3">DSM 23407</strain>
    </source>
</reference>
<accession>A0A0K6I3C8</accession>
<keyword evidence="1" id="KW-0472">Membrane</keyword>
<dbReference type="EMBL" id="CYHE01000008">
    <property type="protein sequence ID" value="CUA97807.1"/>
    <property type="molecule type" value="Genomic_DNA"/>
</dbReference>
<name>A0A0K6I3C8_9HYPH</name>
<gene>
    <name evidence="2" type="ORF">Ga0061067_10896</name>
</gene>
<keyword evidence="3" id="KW-1185">Reference proteome</keyword>
<sequence length="49" mass="5039">MERHADFLVSGIRLEPLQMAGVAVILLAAAGAASGWSLTGRPAERTGSC</sequence>
<evidence type="ECO:0000256" key="1">
    <source>
        <dbReference type="SAM" id="Phobius"/>
    </source>
</evidence>
<evidence type="ECO:0000313" key="2">
    <source>
        <dbReference type="EMBL" id="CUA97807.1"/>
    </source>
</evidence>